<dbReference type="ExpressionAtlas" id="A0A0P0WJA5">
    <property type="expression patterns" value="baseline and differential"/>
</dbReference>
<evidence type="ECO:0000313" key="1">
    <source>
        <dbReference type="EMBL" id="BAS92821.1"/>
    </source>
</evidence>
<sequence length="87" mass="10382">MQLKIGKQPIYIHRILYEFNIKVSYRILYEFNIKIIYIDMLIYYILNPYVIEMCSPIDLNAEYPIIILTMLDHTFGGCCMQLLLSKP</sequence>
<evidence type="ECO:0000313" key="2">
    <source>
        <dbReference type="Proteomes" id="UP000059680"/>
    </source>
</evidence>
<reference evidence="1 2" key="2">
    <citation type="journal article" date="2013" name="Plant Cell Physiol.">
        <title>Rice Annotation Project Database (RAP-DB): an integrative and interactive database for rice genomics.</title>
        <authorList>
            <person name="Sakai H."/>
            <person name="Lee S.S."/>
            <person name="Tanaka T."/>
            <person name="Numa H."/>
            <person name="Kim J."/>
            <person name="Kawahara Y."/>
            <person name="Wakimoto H."/>
            <person name="Yang C.C."/>
            <person name="Iwamoto M."/>
            <person name="Abe T."/>
            <person name="Yamada Y."/>
            <person name="Muto A."/>
            <person name="Inokuchi H."/>
            <person name="Ikemura T."/>
            <person name="Matsumoto T."/>
            <person name="Sasaki T."/>
            <person name="Itoh T."/>
        </authorList>
    </citation>
    <scope>NUCLEOTIDE SEQUENCE [LARGE SCALE GENOMIC DNA]</scope>
    <source>
        <strain evidence="2">cv. Nipponbare</strain>
    </source>
</reference>
<dbReference type="EMBL" id="AP014961">
    <property type="protein sequence ID" value="BAS92821.1"/>
    <property type="molecule type" value="Genomic_DNA"/>
</dbReference>
<organism evidence="1 2">
    <name type="scientific">Oryza sativa subsp. japonica</name>
    <name type="common">Rice</name>
    <dbReference type="NCBI Taxonomy" id="39947"/>
    <lineage>
        <taxon>Eukaryota</taxon>
        <taxon>Viridiplantae</taxon>
        <taxon>Streptophyta</taxon>
        <taxon>Embryophyta</taxon>
        <taxon>Tracheophyta</taxon>
        <taxon>Spermatophyta</taxon>
        <taxon>Magnoliopsida</taxon>
        <taxon>Liliopsida</taxon>
        <taxon>Poales</taxon>
        <taxon>Poaceae</taxon>
        <taxon>BOP clade</taxon>
        <taxon>Oryzoideae</taxon>
        <taxon>Oryzeae</taxon>
        <taxon>Oryzinae</taxon>
        <taxon>Oryza</taxon>
        <taxon>Oryza sativa</taxon>
    </lineage>
</organism>
<dbReference type="AlphaFoldDB" id="A0A0P0WJA5"/>
<proteinExistence type="predicted"/>
<name>A0A0P0WJA5_ORYSJ</name>
<reference evidence="1 2" key="3">
    <citation type="journal article" date="2013" name="Rice">
        <title>Improvement of the Oryza sativa Nipponbare reference genome using next generation sequence and optical map data.</title>
        <authorList>
            <person name="Kawahara Y."/>
            <person name="de la Bastide M."/>
            <person name="Hamilton J.P."/>
            <person name="Kanamori H."/>
            <person name="McCombie W.R."/>
            <person name="Ouyang S."/>
            <person name="Schwartz D.C."/>
            <person name="Tanaka T."/>
            <person name="Wu J."/>
            <person name="Zhou S."/>
            <person name="Childs K.L."/>
            <person name="Davidson R.M."/>
            <person name="Lin H."/>
            <person name="Quesada-Ocampo L."/>
            <person name="Vaillancourt B."/>
            <person name="Sakai H."/>
            <person name="Lee S.S."/>
            <person name="Kim J."/>
            <person name="Numa H."/>
            <person name="Itoh T."/>
            <person name="Buell C.R."/>
            <person name="Matsumoto T."/>
        </authorList>
    </citation>
    <scope>NUCLEOTIDE SEQUENCE [LARGE SCALE GENOMIC DNA]</scope>
    <source>
        <strain evidence="2">cv. Nipponbare</strain>
    </source>
</reference>
<reference evidence="2" key="1">
    <citation type="journal article" date="2005" name="Nature">
        <title>The map-based sequence of the rice genome.</title>
        <authorList>
            <consortium name="International rice genome sequencing project (IRGSP)"/>
            <person name="Matsumoto T."/>
            <person name="Wu J."/>
            <person name="Kanamori H."/>
            <person name="Katayose Y."/>
            <person name="Fujisawa M."/>
            <person name="Namiki N."/>
            <person name="Mizuno H."/>
            <person name="Yamamoto K."/>
            <person name="Antonio B.A."/>
            <person name="Baba T."/>
            <person name="Sakata K."/>
            <person name="Nagamura Y."/>
            <person name="Aoki H."/>
            <person name="Arikawa K."/>
            <person name="Arita K."/>
            <person name="Bito T."/>
            <person name="Chiden Y."/>
            <person name="Fujitsuka N."/>
            <person name="Fukunaka R."/>
            <person name="Hamada M."/>
            <person name="Harada C."/>
            <person name="Hayashi A."/>
            <person name="Hijishita S."/>
            <person name="Honda M."/>
            <person name="Hosokawa S."/>
            <person name="Ichikawa Y."/>
            <person name="Idonuma A."/>
            <person name="Iijima M."/>
            <person name="Ikeda M."/>
            <person name="Ikeno M."/>
            <person name="Ito K."/>
            <person name="Ito S."/>
            <person name="Ito T."/>
            <person name="Ito Y."/>
            <person name="Ito Y."/>
            <person name="Iwabuchi A."/>
            <person name="Kamiya K."/>
            <person name="Karasawa W."/>
            <person name="Kurita K."/>
            <person name="Katagiri S."/>
            <person name="Kikuta A."/>
            <person name="Kobayashi H."/>
            <person name="Kobayashi N."/>
            <person name="Machita K."/>
            <person name="Maehara T."/>
            <person name="Masukawa M."/>
            <person name="Mizubayashi T."/>
            <person name="Mukai Y."/>
            <person name="Nagasaki H."/>
            <person name="Nagata Y."/>
            <person name="Naito S."/>
            <person name="Nakashima M."/>
            <person name="Nakama Y."/>
            <person name="Nakamichi Y."/>
            <person name="Nakamura M."/>
            <person name="Meguro A."/>
            <person name="Negishi M."/>
            <person name="Ohta I."/>
            <person name="Ohta T."/>
            <person name="Okamoto M."/>
            <person name="Ono N."/>
            <person name="Saji S."/>
            <person name="Sakaguchi M."/>
            <person name="Sakai K."/>
            <person name="Shibata M."/>
            <person name="Shimokawa T."/>
            <person name="Song J."/>
            <person name="Takazaki Y."/>
            <person name="Terasawa K."/>
            <person name="Tsugane M."/>
            <person name="Tsuji K."/>
            <person name="Ueda S."/>
            <person name="Waki K."/>
            <person name="Yamagata H."/>
            <person name="Yamamoto M."/>
            <person name="Yamamoto S."/>
            <person name="Yamane H."/>
            <person name="Yoshiki S."/>
            <person name="Yoshihara R."/>
            <person name="Yukawa K."/>
            <person name="Zhong H."/>
            <person name="Yano M."/>
            <person name="Yuan Q."/>
            <person name="Ouyang S."/>
            <person name="Liu J."/>
            <person name="Jones K.M."/>
            <person name="Gansberger K."/>
            <person name="Moffat K."/>
            <person name="Hill J."/>
            <person name="Bera J."/>
            <person name="Fadrosh D."/>
            <person name="Jin S."/>
            <person name="Johri S."/>
            <person name="Kim M."/>
            <person name="Overton L."/>
            <person name="Reardon M."/>
            <person name="Tsitrin T."/>
            <person name="Vuong H."/>
            <person name="Weaver B."/>
            <person name="Ciecko A."/>
            <person name="Tallon L."/>
            <person name="Jackson J."/>
            <person name="Pai G."/>
            <person name="Aken S.V."/>
            <person name="Utterback T."/>
            <person name="Reidmuller S."/>
            <person name="Feldblyum T."/>
            <person name="Hsiao J."/>
            <person name="Zismann V."/>
            <person name="Iobst S."/>
            <person name="de Vazeille A.R."/>
            <person name="Buell C.R."/>
            <person name="Ying K."/>
            <person name="Li Y."/>
            <person name="Lu T."/>
            <person name="Huang Y."/>
            <person name="Zhao Q."/>
            <person name="Feng Q."/>
            <person name="Zhang L."/>
            <person name="Zhu J."/>
            <person name="Weng Q."/>
            <person name="Mu J."/>
            <person name="Lu Y."/>
            <person name="Fan D."/>
            <person name="Liu Y."/>
            <person name="Guan J."/>
            <person name="Zhang Y."/>
            <person name="Yu S."/>
            <person name="Liu X."/>
            <person name="Zhang Y."/>
            <person name="Hong G."/>
            <person name="Han B."/>
            <person name="Choisne N."/>
            <person name="Demange N."/>
            <person name="Orjeda G."/>
            <person name="Samain S."/>
            <person name="Cattolico L."/>
            <person name="Pelletier E."/>
            <person name="Couloux A."/>
            <person name="Segurens B."/>
            <person name="Wincker P."/>
            <person name="D'Hont A."/>
            <person name="Scarpelli C."/>
            <person name="Weissenbach J."/>
            <person name="Salanoubat M."/>
            <person name="Quetier F."/>
            <person name="Yu Y."/>
            <person name="Kim H.R."/>
            <person name="Rambo T."/>
            <person name="Currie J."/>
            <person name="Collura K."/>
            <person name="Luo M."/>
            <person name="Yang T."/>
            <person name="Ammiraju J.S.S."/>
            <person name="Engler F."/>
            <person name="Soderlund C."/>
            <person name="Wing R.A."/>
            <person name="Palmer L.E."/>
            <person name="de la Bastide M."/>
            <person name="Spiegel L."/>
            <person name="Nascimento L."/>
            <person name="Zutavern T."/>
            <person name="O'Shaughnessy A."/>
            <person name="Dike S."/>
            <person name="Dedhia N."/>
            <person name="Preston R."/>
            <person name="Balija V."/>
            <person name="McCombie W.R."/>
            <person name="Chow T."/>
            <person name="Chen H."/>
            <person name="Chung M."/>
            <person name="Chen C."/>
            <person name="Shaw J."/>
            <person name="Wu H."/>
            <person name="Hsiao K."/>
            <person name="Chao Y."/>
            <person name="Chu M."/>
            <person name="Cheng C."/>
            <person name="Hour A."/>
            <person name="Lee P."/>
            <person name="Lin S."/>
            <person name="Lin Y."/>
            <person name="Liou J."/>
            <person name="Liu S."/>
            <person name="Hsing Y."/>
            <person name="Raghuvanshi S."/>
            <person name="Mohanty A."/>
            <person name="Bharti A.K."/>
            <person name="Gaur A."/>
            <person name="Gupta V."/>
            <person name="Kumar D."/>
            <person name="Ravi V."/>
            <person name="Vij S."/>
            <person name="Kapur A."/>
            <person name="Khurana P."/>
            <person name="Khurana P."/>
            <person name="Khurana J.P."/>
            <person name="Tyagi A.K."/>
            <person name="Gaikwad K."/>
            <person name="Singh A."/>
            <person name="Dalal V."/>
            <person name="Srivastava S."/>
            <person name="Dixit A."/>
            <person name="Pal A.K."/>
            <person name="Ghazi I.A."/>
            <person name="Yadav M."/>
            <person name="Pandit A."/>
            <person name="Bhargava A."/>
            <person name="Sureshbabu K."/>
            <person name="Batra K."/>
            <person name="Sharma T.R."/>
            <person name="Mohapatra T."/>
            <person name="Singh N.K."/>
            <person name="Messing J."/>
            <person name="Nelson A.B."/>
            <person name="Fuks G."/>
            <person name="Kavchok S."/>
            <person name="Keizer G."/>
            <person name="Linton E."/>
            <person name="Llaca V."/>
            <person name="Song R."/>
            <person name="Tanyolac B."/>
            <person name="Young S."/>
            <person name="Ho-Il K."/>
            <person name="Hahn J.H."/>
            <person name="Sangsakoo G."/>
            <person name="Vanavichit A."/>
            <person name="de Mattos Luiz.A.T."/>
            <person name="Zimmer P.D."/>
            <person name="Malone G."/>
            <person name="Dellagostin O."/>
            <person name="de Oliveira A.C."/>
            <person name="Bevan M."/>
            <person name="Bancroft I."/>
            <person name="Minx P."/>
            <person name="Cordum H."/>
            <person name="Wilson R."/>
            <person name="Cheng Z."/>
            <person name="Jin W."/>
            <person name="Jiang J."/>
            <person name="Leong S.A."/>
            <person name="Iwama H."/>
            <person name="Gojobori T."/>
            <person name="Itoh T."/>
            <person name="Niimura Y."/>
            <person name="Fujii Y."/>
            <person name="Habara T."/>
            <person name="Sakai H."/>
            <person name="Sato Y."/>
            <person name="Wilson G."/>
            <person name="Kumar K."/>
            <person name="McCouch S."/>
            <person name="Juretic N."/>
            <person name="Hoen D."/>
            <person name="Wright S."/>
            <person name="Bruskiewich R."/>
            <person name="Bureau T."/>
            <person name="Miyao A."/>
            <person name="Hirochika H."/>
            <person name="Nishikawa T."/>
            <person name="Kadowaki K."/>
            <person name="Sugiura M."/>
            <person name="Burr B."/>
            <person name="Sasaki T."/>
        </authorList>
    </citation>
    <scope>NUCLEOTIDE SEQUENCE [LARGE SCALE GENOMIC DNA]</scope>
    <source>
        <strain evidence="2">cv. Nipponbare</strain>
    </source>
</reference>
<dbReference type="Proteomes" id="UP000059680">
    <property type="component" value="Chromosome 5"/>
</dbReference>
<protein>
    <submittedName>
        <fullName evidence="1">Os05g0214100 protein</fullName>
    </submittedName>
</protein>
<dbReference type="Gramene" id="Os05t0214100-02">
    <property type="protein sequence ID" value="Os05t0214100-02"/>
    <property type="gene ID" value="Os05g0214100"/>
</dbReference>
<keyword evidence="2" id="KW-1185">Reference proteome</keyword>
<accession>A0A0P0WJA5</accession>
<gene>
    <name evidence="1" type="ordered locus">Os05g0214100</name>
    <name evidence="1" type="ORF">OSNPB_050214100</name>
</gene>